<evidence type="ECO:0000313" key="8">
    <source>
        <dbReference type="EMBL" id="OAP41920.1"/>
    </source>
</evidence>
<comment type="caution">
    <text evidence="8">The sequence shown here is derived from an EMBL/GenBank/DDBJ whole genome shotgun (WGS) entry which is preliminary data.</text>
</comment>
<keyword evidence="3 7" id="KW-0694">RNA-binding</keyword>
<dbReference type="STRING" id="1472378.AU381_14510"/>
<comment type="subunit">
    <text evidence="7">Part of the 50S ribosomal subunit; part of the 5S rRNA/L5/L18/L25 subcomplex. Contacts the 5S and 23S rRNAs.</text>
</comment>
<dbReference type="Pfam" id="PF00861">
    <property type="entry name" value="Ribosomal_L18p"/>
    <property type="match status" value="1"/>
</dbReference>
<protein>
    <recommendedName>
        <fullName evidence="6 7">Large ribosomal subunit protein uL18</fullName>
    </recommendedName>
</protein>
<dbReference type="GO" id="GO:0022625">
    <property type="term" value="C:cytosolic large ribosomal subunit"/>
    <property type="evidence" value="ECO:0007669"/>
    <property type="project" value="TreeGrafter"/>
</dbReference>
<dbReference type="InterPro" id="IPR005484">
    <property type="entry name" value="Ribosomal_uL18_bac/plant/anim"/>
</dbReference>
<evidence type="ECO:0000313" key="9">
    <source>
        <dbReference type="Proteomes" id="UP000094025"/>
    </source>
</evidence>
<accession>A0A178Y2Y4</accession>
<organism evidence="8 9">
    <name type="scientific">Sinorhizobium glycinis</name>
    <dbReference type="NCBI Taxonomy" id="1472378"/>
    <lineage>
        <taxon>Bacteria</taxon>
        <taxon>Pseudomonadati</taxon>
        <taxon>Pseudomonadota</taxon>
        <taxon>Alphaproteobacteria</taxon>
        <taxon>Hyphomicrobiales</taxon>
        <taxon>Rhizobiaceae</taxon>
        <taxon>Sinorhizobium/Ensifer group</taxon>
        <taxon>Sinorhizobium</taxon>
    </lineage>
</organism>
<dbReference type="AlphaFoldDB" id="A0A178Y2Y4"/>
<keyword evidence="9" id="KW-1185">Reference proteome</keyword>
<dbReference type="EMBL" id="LPUX01000051">
    <property type="protein sequence ID" value="OAP41920.1"/>
    <property type="molecule type" value="Genomic_DNA"/>
</dbReference>
<sequence length="120" mass="12719">MASRKDTLVRRASRVRRQIKAVANGRPRLSVHRSSKNIYAQIIDDVAGKTIAAASTLEADLKSSLKTGADTAAAAAVGKLLAERASKAGVKDVVFDRGAFIYHGRVKALAEAAREGGLNF</sequence>
<dbReference type="RefSeq" id="WP_064240648.1">
    <property type="nucleotide sequence ID" value="NZ_LPUX01000051.1"/>
</dbReference>
<dbReference type="FunFam" id="3.30.420.100:FF:000001">
    <property type="entry name" value="50S ribosomal protein L18"/>
    <property type="match status" value="1"/>
</dbReference>
<dbReference type="Proteomes" id="UP000094025">
    <property type="component" value="Unassembled WGS sequence"/>
</dbReference>
<dbReference type="SUPFAM" id="SSF53137">
    <property type="entry name" value="Translational machinery components"/>
    <property type="match status" value="1"/>
</dbReference>
<dbReference type="HAMAP" id="MF_01337_B">
    <property type="entry name" value="Ribosomal_uL18_B"/>
    <property type="match status" value="1"/>
</dbReference>
<keyword evidence="2 7" id="KW-0699">rRNA-binding</keyword>
<dbReference type="PANTHER" id="PTHR12899">
    <property type="entry name" value="39S RIBOSOMAL PROTEIN L18, MITOCHONDRIAL"/>
    <property type="match status" value="1"/>
</dbReference>
<proteinExistence type="inferred from homology"/>
<dbReference type="GO" id="GO:0006412">
    <property type="term" value="P:translation"/>
    <property type="evidence" value="ECO:0007669"/>
    <property type="project" value="UniProtKB-UniRule"/>
</dbReference>
<comment type="similarity">
    <text evidence="1 7">Belongs to the universal ribosomal protein uL18 family.</text>
</comment>
<dbReference type="GO" id="GO:0008097">
    <property type="term" value="F:5S rRNA binding"/>
    <property type="evidence" value="ECO:0007669"/>
    <property type="project" value="TreeGrafter"/>
</dbReference>
<dbReference type="Gene3D" id="3.30.420.100">
    <property type="match status" value="1"/>
</dbReference>
<evidence type="ECO:0000256" key="3">
    <source>
        <dbReference type="ARBA" id="ARBA00022884"/>
    </source>
</evidence>
<dbReference type="OrthoDB" id="9810939at2"/>
<evidence type="ECO:0000256" key="1">
    <source>
        <dbReference type="ARBA" id="ARBA00007116"/>
    </source>
</evidence>
<keyword evidence="5 7" id="KW-0687">Ribonucleoprotein</keyword>
<dbReference type="PANTHER" id="PTHR12899:SF3">
    <property type="entry name" value="LARGE RIBOSOMAL SUBUNIT PROTEIN UL18M"/>
    <property type="match status" value="1"/>
</dbReference>
<dbReference type="CDD" id="cd00432">
    <property type="entry name" value="Ribosomal_L18_L5e"/>
    <property type="match status" value="1"/>
</dbReference>
<comment type="function">
    <text evidence="7">This is one of the proteins that bind and probably mediate the attachment of the 5S RNA into the large ribosomal subunit, where it forms part of the central protuberance.</text>
</comment>
<evidence type="ECO:0000256" key="5">
    <source>
        <dbReference type="ARBA" id="ARBA00023274"/>
    </source>
</evidence>
<dbReference type="GO" id="GO:0003735">
    <property type="term" value="F:structural constituent of ribosome"/>
    <property type="evidence" value="ECO:0007669"/>
    <property type="project" value="InterPro"/>
</dbReference>
<keyword evidence="4 7" id="KW-0689">Ribosomal protein</keyword>
<evidence type="ECO:0000256" key="2">
    <source>
        <dbReference type="ARBA" id="ARBA00022730"/>
    </source>
</evidence>
<dbReference type="InterPro" id="IPR004389">
    <property type="entry name" value="Ribosomal_uL18_bac-type"/>
</dbReference>
<evidence type="ECO:0000256" key="4">
    <source>
        <dbReference type="ARBA" id="ARBA00022980"/>
    </source>
</evidence>
<dbReference type="NCBIfam" id="TIGR00060">
    <property type="entry name" value="L18_bact"/>
    <property type="match status" value="1"/>
</dbReference>
<evidence type="ECO:0000256" key="7">
    <source>
        <dbReference type="HAMAP-Rule" id="MF_01337"/>
    </source>
</evidence>
<evidence type="ECO:0000256" key="6">
    <source>
        <dbReference type="ARBA" id="ARBA00035197"/>
    </source>
</evidence>
<name>A0A178Y2Y4_9HYPH</name>
<reference evidence="8 9" key="1">
    <citation type="journal article" date="2016" name="Int. J. Syst. Evol. Microbiol.">
        <title>Ensifer glycinis sp. nov., an novel rhizobial species associated with Glycine spp.</title>
        <authorList>
            <person name="Yan H."/>
            <person name="Yan J."/>
            <person name="Sui X.H."/>
            <person name="Wang E.T."/>
            <person name="Chen W.X."/>
            <person name="Zhang X.X."/>
            <person name="Chen W.F."/>
        </authorList>
    </citation>
    <scope>NUCLEOTIDE SEQUENCE [LARGE SCALE GENOMIC DNA]</scope>
    <source>
        <strain evidence="8 9">CCBAU 23380</strain>
    </source>
</reference>
<dbReference type="InterPro" id="IPR057268">
    <property type="entry name" value="Ribosomal_L18"/>
</dbReference>
<gene>
    <name evidence="7" type="primary">rplR</name>
    <name evidence="8" type="ORF">AU381_14510</name>
</gene>